<dbReference type="AlphaFoldDB" id="A0A061SDX4"/>
<dbReference type="EMBL" id="GBEZ01003933">
    <property type="protein sequence ID" value="JAC81239.1"/>
    <property type="molecule type" value="Transcribed_RNA"/>
</dbReference>
<organism evidence="2">
    <name type="scientific">Tetraselmis sp. GSL018</name>
    <dbReference type="NCBI Taxonomy" id="582737"/>
    <lineage>
        <taxon>Eukaryota</taxon>
        <taxon>Viridiplantae</taxon>
        <taxon>Chlorophyta</taxon>
        <taxon>core chlorophytes</taxon>
        <taxon>Chlorodendrophyceae</taxon>
        <taxon>Chlorodendrales</taxon>
        <taxon>Chlorodendraceae</taxon>
        <taxon>Tetraselmis</taxon>
    </lineage>
</organism>
<gene>
    <name evidence="2" type="ORF">TSPGSL018_8379</name>
</gene>
<keyword evidence="1" id="KW-0175">Coiled coil</keyword>
<evidence type="ECO:0000313" key="2">
    <source>
        <dbReference type="EMBL" id="JAC81239.1"/>
    </source>
</evidence>
<sequence length="221" mass="25073">MRLSAQEQTRCVCGRPLTLLRINPQTRECSNRPGVFPGKYETVSRRTVFLPGICSLAFATFLPRDAKASEPNTEILRALERRKQALEPVRQGTRTLNDLSTELAKLSDELRDSLQVVQKHDLSTWSEKKESLKGTIGDCNGVADELAVLLRCVRPTFDRFEGLSFKGTCEKLYYSLGRDDTDWDQLEDDIISVQRALKEVMLVASTALQDPRQLWSFCFPD</sequence>
<name>A0A061SDX4_9CHLO</name>
<proteinExistence type="predicted"/>
<feature type="coiled-coil region" evidence="1">
    <location>
        <begin position="89"/>
        <end position="116"/>
    </location>
</feature>
<accession>A0A061SDX4</accession>
<reference evidence="2" key="1">
    <citation type="submission" date="2014-05" db="EMBL/GenBank/DDBJ databases">
        <title>The transcriptome of the halophilic microalga Tetraselmis sp. GSL018 isolated from the Great Salt Lake, Utah.</title>
        <authorList>
            <person name="Jinkerson R.E."/>
            <person name="D'Adamo S."/>
            <person name="Posewitz M.C."/>
        </authorList>
    </citation>
    <scope>NUCLEOTIDE SEQUENCE</scope>
    <source>
        <strain evidence="2">GSL018</strain>
    </source>
</reference>
<protein>
    <submittedName>
        <fullName evidence="2">Uncharacterized protein</fullName>
    </submittedName>
</protein>
<evidence type="ECO:0000256" key="1">
    <source>
        <dbReference type="SAM" id="Coils"/>
    </source>
</evidence>